<name>A0A172ZG49_9BACL</name>
<sequence>MNKQVIALKEWASAIRALEQGQQILLMRKGGIVEETRDFELKVNAFYLYPTYEHQRRELLKPEYRHLVDESMQDWSPEQNTATIRLYAEVTDDLEIYDQQQLDRLRDTHIWTDTFAEERLRWKKKNPLHVLILRVYIIERPVDIPIEEQYIGCKSWISIPSGSVTSELTPVLDAAEFERMRSVVLQSLQEQNIPDIKLD</sequence>
<gene>
    <name evidence="1" type="ORF">AR543_09710</name>
</gene>
<keyword evidence="2" id="KW-1185">Reference proteome</keyword>
<dbReference type="RefSeq" id="WP_060533933.1">
    <property type="nucleotide sequence ID" value="NZ_CP013023.1"/>
</dbReference>
<reference evidence="1 2" key="2">
    <citation type="journal article" date="2016" name="Int. J. Syst. Evol. Microbiol.">
        <title>Paenibacillus bovis sp. nov., isolated from raw yak (Bos grunniens) milk.</title>
        <authorList>
            <person name="Gao C."/>
            <person name="Han J."/>
            <person name="Liu Z."/>
            <person name="Xu X."/>
            <person name="Hang F."/>
            <person name="Wu Z."/>
        </authorList>
    </citation>
    <scope>NUCLEOTIDE SEQUENCE [LARGE SCALE GENOMIC DNA]</scope>
    <source>
        <strain evidence="1 2">BD3526</strain>
    </source>
</reference>
<dbReference type="PIRSF" id="PIRSF018957">
    <property type="entry name" value="UCP018957"/>
    <property type="match status" value="1"/>
</dbReference>
<dbReference type="KEGG" id="pbv:AR543_09710"/>
<protein>
    <recommendedName>
        <fullName evidence="3">DUF1802 domain-containing protein</fullName>
    </recommendedName>
</protein>
<dbReference type="EMBL" id="CP013023">
    <property type="protein sequence ID" value="ANF96247.1"/>
    <property type="molecule type" value="Genomic_DNA"/>
</dbReference>
<evidence type="ECO:0008006" key="3">
    <source>
        <dbReference type="Google" id="ProtNLM"/>
    </source>
</evidence>
<dbReference type="Proteomes" id="UP000078148">
    <property type="component" value="Chromosome"/>
</dbReference>
<dbReference type="AlphaFoldDB" id="A0A172ZG49"/>
<reference evidence="2" key="1">
    <citation type="submission" date="2015-10" db="EMBL/GenBank/DDBJ databases">
        <title>Genome of Paenibacillus bovis sp. nov.</title>
        <authorList>
            <person name="Wu Z."/>
            <person name="Gao C."/>
            <person name="Liu Z."/>
            <person name="Zheng H."/>
        </authorList>
    </citation>
    <scope>NUCLEOTIDE SEQUENCE [LARGE SCALE GENOMIC DNA]</scope>
    <source>
        <strain evidence="2">BD3526</strain>
    </source>
</reference>
<dbReference type="OrthoDB" id="9808776at2"/>
<evidence type="ECO:0000313" key="1">
    <source>
        <dbReference type="EMBL" id="ANF96247.1"/>
    </source>
</evidence>
<proteinExistence type="predicted"/>
<dbReference type="STRING" id="1616788.AR543_09710"/>
<dbReference type="InterPro" id="IPR014923">
    <property type="entry name" value="DUF1802"/>
</dbReference>
<dbReference type="Pfam" id="PF08819">
    <property type="entry name" value="DUF1802"/>
    <property type="match status" value="1"/>
</dbReference>
<evidence type="ECO:0000313" key="2">
    <source>
        <dbReference type="Proteomes" id="UP000078148"/>
    </source>
</evidence>
<accession>A0A172ZG49</accession>
<organism evidence="1 2">
    <name type="scientific">Paenibacillus bovis</name>
    <dbReference type="NCBI Taxonomy" id="1616788"/>
    <lineage>
        <taxon>Bacteria</taxon>
        <taxon>Bacillati</taxon>
        <taxon>Bacillota</taxon>
        <taxon>Bacilli</taxon>
        <taxon>Bacillales</taxon>
        <taxon>Paenibacillaceae</taxon>
        <taxon>Paenibacillus</taxon>
    </lineage>
</organism>
<dbReference type="InterPro" id="IPR008307">
    <property type="entry name" value="UCP018957"/>
</dbReference>